<evidence type="ECO:0000313" key="7">
    <source>
        <dbReference type="Proteomes" id="UP001211907"/>
    </source>
</evidence>
<dbReference type="SMART" id="SM01179">
    <property type="entry name" value="DUF862"/>
    <property type="match status" value="1"/>
</dbReference>
<name>A0AAD5SUY4_9FUNG</name>
<dbReference type="Pfam" id="PF05903">
    <property type="entry name" value="Peptidase_C97"/>
    <property type="match status" value="1"/>
</dbReference>
<dbReference type="AlphaFoldDB" id="A0AAD5SUY4"/>
<evidence type="ECO:0000256" key="1">
    <source>
        <dbReference type="ARBA" id="ARBA00008140"/>
    </source>
</evidence>
<dbReference type="GO" id="GO:0006508">
    <property type="term" value="P:proteolysis"/>
    <property type="evidence" value="ECO:0007669"/>
    <property type="project" value="UniProtKB-KW"/>
</dbReference>
<evidence type="ECO:0000259" key="4">
    <source>
        <dbReference type="PROSITE" id="PS51396"/>
    </source>
</evidence>
<dbReference type="PROSITE" id="PS51858">
    <property type="entry name" value="PPPDE"/>
    <property type="match status" value="1"/>
</dbReference>
<evidence type="ECO:0000313" key="6">
    <source>
        <dbReference type="EMBL" id="KAJ3099942.1"/>
    </source>
</evidence>
<protein>
    <submittedName>
        <fullName evidence="6">Desumoylating isopeptidase 1</fullName>
    </submittedName>
</protein>
<keyword evidence="7" id="KW-1185">Reference proteome</keyword>
<reference evidence="6" key="1">
    <citation type="submission" date="2020-05" db="EMBL/GenBank/DDBJ databases">
        <title>Phylogenomic resolution of chytrid fungi.</title>
        <authorList>
            <person name="Stajich J.E."/>
            <person name="Amses K."/>
            <person name="Simmons R."/>
            <person name="Seto K."/>
            <person name="Myers J."/>
            <person name="Bonds A."/>
            <person name="Quandt C.A."/>
            <person name="Barry K."/>
            <person name="Liu P."/>
            <person name="Grigoriev I."/>
            <person name="Longcore J.E."/>
            <person name="James T.Y."/>
        </authorList>
    </citation>
    <scope>NUCLEOTIDE SEQUENCE</scope>
    <source>
        <strain evidence="6">JEL0513</strain>
    </source>
</reference>
<dbReference type="Gene3D" id="3.90.1720.30">
    <property type="entry name" value="PPPDE domains"/>
    <property type="match status" value="1"/>
</dbReference>
<dbReference type="InterPro" id="IPR013535">
    <property type="entry name" value="PUL_dom"/>
</dbReference>
<evidence type="ECO:0000259" key="5">
    <source>
        <dbReference type="PROSITE" id="PS51858"/>
    </source>
</evidence>
<comment type="similarity">
    <text evidence="1">Belongs to the DeSI family.</text>
</comment>
<dbReference type="InterPro" id="IPR008580">
    <property type="entry name" value="PPPDE_dom"/>
</dbReference>
<keyword evidence="2" id="KW-0645">Protease</keyword>
<keyword evidence="3" id="KW-0378">Hydrolase</keyword>
<feature type="domain" description="PUL" evidence="4">
    <location>
        <begin position="154"/>
        <end position="446"/>
    </location>
</feature>
<dbReference type="InterPro" id="IPR042266">
    <property type="entry name" value="PPPDE_sf"/>
</dbReference>
<dbReference type="GO" id="GO:0008233">
    <property type="term" value="F:peptidase activity"/>
    <property type="evidence" value="ECO:0007669"/>
    <property type="project" value="UniProtKB-KW"/>
</dbReference>
<dbReference type="PROSITE" id="PS51396">
    <property type="entry name" value="PUL"/>
    <property type="match status" value="1"/>
</dbReference>
<gene>
    <name evidence="6" type="primary">DESI1</name>
    <name evidence="6" type="ORF">HK100_004806</name>
</gene>
<evidence type="ECO:0000256" key="2">
    <source>
        <dbReference type="ARBA" id="ARBA00022670"/>
    </source>
</evidence>
<dbReference type="InterPro" id="IPR011989">
    <property type="entry name" value="ARM-like"/>
</dbReference>
<dbReference type="EMBL" id="JADGJH010002316">
    <property type="protein sequence ID" value="KAJ3099942.1"/>
    <property type="molecule type" value="Genomic_DNA"/>
</dbReference>
<comment type="caution">
    <text evidence="6">The sequence shown here is derived from an EMBL/GenBank/DDBJ whole genome shotgun (WGS) entry which is preliminary data.</text>
</comment>
<evidence type="ECO:0000256" key="3">
    <source>
        <dbReference type="ARBA" id="ARBA00022801"/>
    </source>
</evidence>
<dbReference type="Gene3D" id="1.25.10.10">
    <property type="entry name" value="Leucine-rich Repeat Variant"/>
    <property type="match status" value="1"/>
</dbReference>
<feature type="domain" description="PPPDE" evidence="5">
    <location>
        <begin position="1"/>
        <end position="112"/>
    </location>
</feature>
<organism evidence="6 7">
    <name type="scientific">Physocladia obscura</name>
    <dbReference type="NCBI Taxonomy" id="109957"/>
    <lineage>
        <taxon>Eukaryota</taxon>
        <taxon>Fungi</taxon>
        <taxon>Fungi incertae sedis</taxon>
        <taxon>Chytridiomycota</taxon>
        <taxon>Chytridiomycota incertae sedis</taxon>
        <taxon>Chytridiomycetes</taxon>
        <taxon>Chytridiales</taxon>
        <taxon>Chytriomycetaceae</taxon>
        <taxon>Physocladia</taxon>
    </lineage>
</organism>
<proteinExistence type="inferred from homology"/>
<dbReference type="Proteomes" id="UP001211907">
    <property type="component" value="Unassembled WGS sequence"/>
</dbReference>
<feature type="non-terminal residue" evidence="6">
    <location>
        <position position="446"/>
    </location>
</feature>
<dbReference type="Pfam" id="PF08324">
    <property type="entry name" value="PUL"/>
    <property type="match status" value="1"/>
</dbReference>
<accession>A0AAD5SUY4</accession>
<sequence>MANTLSLPLTGRHIAGIWHTSIVVFGRETYFGQGITVEPPLMTPHGNLVEKIFMGDTDVPEDVYWEYIDSLRSCAYVVCQFLLNKHIPEYITGLPEEFLATPFGQQMAPLIQSMYAPNRIAAEHRPQPELLFSTTINSKTSNHVHAKLKTPTLCTLPKTPILFSQSSNFDTIFGKLFIWIQEDNASSEDVIACFEAVKAALKASGSSRQILGLPTGWWNVFESSLLKLKPEHAFPIIDLMRVLILDDAVAAAFAAESQCKPWTQAKLITLLARFTKSQTFTSEPLPKSLHIMILRLCCNFFAHKQLIEYCLSLHHNVNLPIPTPHRTIMTATLVDALLSDQEAVRQCAASLAFNMAVEAALGRPNGEDSVYEEWCLEMVAALIKAVETEKSNEIATTLVKSLGHLLYGASEEVVSLASVLGCVEVLKLKTSQYQEDKLFHQLVDEI</sequence>